<dbReference type="Pfam" id="PF02769">
    <property type="entry name" value="AIRS_C"/>
    <property type="match status" value="1"/>
</dbReference>
<accession>E9M5Q8</accession>
<sequence>MDPLSTFILYADHGLTIEERLFQDIVNRGRLDVDVEYLNAIEIICGSIIDEDDGQADPAQHLACYRIVSFALSMNHPDNPFTNVRPITPRRESSITYAYGPDPWARPTTMSKELEAMLTSLFPRFQTRVETYRKLVLRFSRTPRNMNNLHLREHTGNALDALFVDNTTRVTVTPEDLIREETAMIHELVVPEEDTPLDELMLAFMYPREDQTPSISHQCSLGEFRRNSIYPCFLQPIDTMSYSSVISGTPSSRATAVLHSHCRTSAPGHFLEPSHFLLSWQPGCDIIQAMCGMFILRSEIEEPALVTQRPSLQAYLAQARALGATGCPITGGFVRPIMDTSENLGTRCLLHTCTISTTNTENFKAQPRQTGDYIICMGDFVPIMQSDTPTFDHDYSSLEFNKLSATLQQYIEMFAENPISKIIRPMGKATVKQQLMELVHPTGAWIDTGRLPQNTINVLQEVPFEEYERVIHDKFLNLHCNVLLMLVSRSNALQASSDEEAMLDPLTSLITLAAQYKIPLRIIGRTHTKQKLEFLRPHAAEGPGEYSQDRVLFSLDDTPLIATIPIPSHPLRRRPFRYDQAIDWERFDFSHIVQSILRHPAVESKEYITRHIDRTCNGLVAQHCGCGPCDLPLSDYSITCSHTSKVSEPVDSIRRSSERTLLVNWWDIRDLINSPDTWFSKYSDLPSNKFPCIVSSIGEQSYKMQIDSTRGVSYALAEALLSIAICRHVTDWSQLHVTGSICWDPSPPNRMELFHTMMACKDMCNTMGTSLTFTSIMSSNTTPEYLQEESASPINTITLTAQCPGMITNAPKMTPDLKEAGNYLVWISASPKLTIAGSIFQQVTGVKASKLIKLDPEVLGKLCEELRYLCSQDWVVSAHDISDGGLIGCVMEMCMAGVKGCSLYLPRHTADEKLMLLSETPGVVLEIEQKGMLQTMKRLKERNLFHHALGTVKGTGHQAVIQINFRGQPKFTTTVGHAMSAWRGRFIEETAMACSHLPPNEQMTVFDYGDNNHYIGGLSPANFQRYLKAFACRDGRSCTKVCVCILPGQPKPYGLMGVLKSAGFEPVACNLLALEEEDLLRCCGLIFTGKSGTLHNMTGAAIAAQTIIRDASKINKIAAFYSRPGTFMLGFGEFGTEILSSLGIINIHGPDDIRNIAERDPFDHVTCQPNASGKFECLWLNIRLPESKSIFLHPIQNSIIPAWVAGNNLGLHWSRDGQQQHCEAETLISARFHEAEPHESLGATHYPRNPSGVYNAAGLCSPDGRMTSLLFDPSHSAYPWQWPHQPSPMMSTPWQLCFARLFLWSIFEQHRVA</sequence>
<dbReference type="GO" id="GO:0019033">
    <property type="term" value="C:viral tegument"/>
    <property type="evidence" value="ECO:0007669"/>
    <property type="project" value="UniProtKB-SubCell"/>
</dbReference>
<evidence type="ECO:0000259" key="4">
    <source>
        <dbReference type="Pfam" id="PF02769"/>
    </source>
</evidence>
<evidence type="ECO:0000313" key="8">
    <source>
        <dbReference type="Proteomes" id="UP000134313"/>
    </source>
</evidence>
<feature type="domain" description="Tegument protein herpes virus N-terminal" evidence="5">
    <location>
        <begin position="255"/>
        <end position="529"/>
    </location>
</feature>
<comment type="subcellular location">
    <subcellularLocation>
        <location evidence="1">Virion tegument</location>
    </subcellularLocation>
</comment>
<name>E9M5Q8_9GAMA</name>
<feature type="domain" description="PurM-like C-terminal" evidence="4">
    <location>
        <begin position="820"/>
        <end position="961"/>
    </location>
</feature>
<dbReference type="Proteomes" id="UP000164320">
    <property type="component" value="Genome"/>
</dbReference>
<proteinExistence type="predicted"/>
<dbReference type="EMBL" id="HQ698924">
    <property type="protein sequence ID" value="ADW24498.1"/>
    <property type="molecule type" value="Genomic_DNA"/>
</dbReference>
<dbReference type="GeneID" id="10192266"/>
<dbReference type="SMART" id="SM01211">
    <property type="entry name" value="GATase_5"/>
    <property type="match status" value="1"/>
</dbReference>
<dbReference type="InterPro" id="IPR010077">
    <property type="entry name" value="Herpes_virus_tegument"/>
</dbReference>
<dbReference type="Pfam" id="PF13507">
    <property type="entry name" value="GATase_5"/>
    <property type="match status" value="1"/>
</dbReference>
<dbReference type="SUPFAM" id="SSF55326">
    <property type="entry name" value="PurM N-terminal domain-like"/>
    <property type="match status" value="1"/>
</dbReference>
<dbReference type="PANTHER" id="PTHR10099">
    <property type="entry name" value="PHOSPHORIBOSYLFORMYLGLYCINAMIDINE SYNTHASE"/>
    <property type="match status" value="1"/>
</dbReference>
<dbReference type="InterPro" id="IPR036676">
    <property type="entry name" value="PurM-like_C_sf"/>
</dbReference>
<keyword evidence="2" id="KW-0920">Virion tegument</keyword>
<dbReference type="EMBL" id="HQ221963">
    <property type="protein sequence ID" value="ADW24416.1"/>
    <property type="molecule type" value="Genomic_DNA"/>
</dbReference>
<evidence type="ECO:0000313" key="9">
    <source>
        <dbReference type="Proteomes" id="UP000164320"/>
    </source>
</evidence>
<organism evidence="6 8">
    <name type="scientific">Cricetid gammaherpesvirus 2</name>
    <dbReference type="NCBI Taxonomy" id="1605972"/>
    <lineage>
        <taxon>Viruses</taxon>
        <taxon>Duplodnaviria</taxon>
        <taxon>Heunggongvirae</taxon>
        <taxon>Peploviricota</taxon>
        <taxon>Herviviricetes</taxon>
        <taxon>Herpesvirales</taxon>
        <taxon>Orthoherpesviridae</taxon>
        <taxon>Gammaherpesvirinae</taxon>
        <taxon>Rhadinovirus</taxon>
        <taxon>Rhadinovirus cricetidgamma2</taxon>
    </lineage>
</organism>
<dbReference type="GO" id="GO:0006164">
    <property type="term" value="P:purine nucleotide biosynthetic process"/>
    <property type="evidence" value="ECO:0007669"/>
    <property type="project" value="TreeGrafter"/>
</dbReference>
<dbReference type="Gene3D" id="3.40.50.880">
    <property type="match status" value="1"/>
</dbReference>
<dbReference type="Proteomes" id="UP000134313">
    <property type="component" value="Segment"/>
</dbReference>
<dbReference type="NCBIfam" id="TIGR01739">
    <property type="entry name" value="tegu_FGAM_synt"/>
    <property type="match status" value="1"/>
</dbReference>
<evidence type="ECO:0000313" key="6">
    <source>
        <dbReference type="EMBL" id="ADW24416.1"/>
    </source>
</evidence>
<evidence type="ECO:0000259" key="5">
    <source>
        <dbReference type="Pfam" id="PF12818"/>
    </source>
</evidence>
<dbReference type="GO" id="GO:0043657">
    <property type="term" value="C:host cell"/>
    <property type="evidence" value="ECO:0007669"/>
    <property type="project" value="GOC"/>
</dbReference>
<evidence type="ECO:0000256" key="2">
    <source>
        <dbReference type="ARBA" id="ARBA00022580"/>
    </source>
</evidence>
<keyword evidence="8" id="KW-1185">Reference proteome</keyword>
<dbReference type="InterPro" id="IPR036921">
    <property type="entry name" value="PurM-like_N_sf"/>
</dbReference>
<reference evidence="8 9" key="1">
    <citation type="journal article" date="2011" name="J. Virol.">
        <title>Identification and sequencing of a novel rodent gammaherpesvirus that establishes acute and latent infection in laboratory mice.</title>
        <authorList>
            <person name="Loh J."/>
            <person name="Zhao G."/>
            <person name="Nelson C.A."/>
            <person name="Coder P."/>
            <person name="Droit L."/>
            <person name="Handley S.A."/>
            <person name="Johnson L.S."/>
            <person name="Vachharajani P."/>
            <person name="Guzman H."/>
            <person name="Tesh R.B."/>
            <person name="Wang D."/>
            <person name="Fremont D.H."/>
            <person name="Virgin H.W."/>
        </authorList>
    </citation>
    <scope>NUCLEOTIDE SEQUENCE [LARGE SCALE GENOMIC DNA]</scope>
</reference>
<dbReference type="GO" id="GO:0075733">
    <property type="term" value="P:intracellular transport of virus"/>
    <property type="evidence" value="ECO:0007669"/>
    <property type="project" value="InterPro"/>
</dbReference>
<evidence type="ECO:0000313" key="7">
    <source>
        <dbReference type="EMBL" id="ADW24498.1"/>
    </source>
</evidence>
<keyword evidence="3" id="KW-0946">Virion</keyword>
<dbReference type="InterPro" id="IPR024346">
    <property type="entry name" value="Tegument_herpes_virus_N"/>
</dbReference>
<evidence type="ECO:0000256" key="3">
    <source>
        <dbReference type="ARBA" id="ARBA00022844"/>
    </source>
</evidence>
<dbReference type="Pfam" id="PF12818">
    <property type="entry name" value="Tegument_dsDNA"/>
    <property type="match status" value="1"/>
</dbReference>
<evidence type="ECO:0000256" key="1">
    <source>
        <dbReference type="ARBA" id="ARBA00004535"/>
    </source>
</evidence>
<dbReference type="RefSeq" id="YP_004207911.1">
    <property type="nucleotide sequence ID" value="NC_015049.1"/>
</dbReference>
<dbReference type="GO" id="GO:0004642">
    <property type="term" value="F:phosphoribosylformylglycinamidine synthase activity"/>
    <property type="evidence" value="ECO:0007669"/>
    <property type="project" value="TreeGrafter"/>
</dbReference>
<protein>
    <submittedName>
        <fullName evidence="6">Tegument protein/FGARAT</fullName>
    </submittedName>
</protein>
<dbReference type="KEGG" id="vg:10192266"/>
<dbReference type="Gene3D" id="3.30.1330.10">
    <property type="entry name" value="PurM-like, N-terminal domain"/>
    <property type="match status" value="1"/>
</dbReference>
<dbReference type="PANTHER" id="PTHR10099:SF1">
    <property type="entry name" value="PHOSPHORIBOSYLFORMYLGLYCINAMIDINE SYNTHASE"/>
    <property type="match status" value="1"/>
</dbReference>
<dbReference type="SUPFAM" id="SSF56042">
    <property type="entry name" value="PurM C-terminal domain-like"/>
    <property type="match status" value="1"/>
</dbReference>
<dbReference type="InterPro" id="IPR029062">
    <property type="entry name" value="Class_I_gatase-like"/>
</dbReference>
<dbReference type="SUPFAM" id="SSF52317">
    <property type="entry name" value="Class I glutamine amidotransferase-like"/>
    <property type="match status" value="1"/>
</dbReference>
<dbReference type="Gene3D" id="3.90.650.10">
    <property type="entry name" value="PurM-like C-terminal domain"/>
    <property type="match status" value="1"/>
</dbReference>
<gene>
    <name evidence="7" type="ORF">RHVP-L.75b</name>
    <name evidence="6" type="ORF">RHVP.75b</name>
</gene>
<dbReference type="InterPro" id="IPR010918">
    <property type="entry name" value="PurM-like_C_dom"/>
</dbReference>